<organism evidence="2 3">
    <name type="scientific">Cryptotermes secundus</name>
    <dbReference type="NCBI Taxonomy" id="105785"/>
    <lineage>
        <taxon>Eukaryota</taxon>
        <taxon>Metazoa</taxon>
        <taxon>Ecdysozoa</taxon>
        <taxon>Arthropoda</taxon>
        <taxon>Hexapoda</taxon>
        <taxon>Insecta</taxon>
        <taxon>Pterygota</taxon>
        <taxon>Neoptera</taxon>
        <taxon>Polyneoptera</taxon>
        <taxon>Dictyoptera</taxon>
        <taxon>Blattodea</taxon>
        <taxon>Blattoidea</taxon>
        <taxon>Termitoidae</taxon>
        <taxon>Kalotermitidae</taxon>
        <taxon>Cryptotermitinae</taxon>
        <taxon>Cryptotermes</taxon>
    </lineage>
</organism>
<sequence length="66" mass="7530">MMMMMMIIIIIIIIIIEEEEEEEEPGDNLETTEQNVCLYKDTVYIITLNVEVVIKITAPTEVLGNG</sequence>
<dbReference type="Proteomes" id="UP000235965">
    <property type="component" value="Unassembled WGS sequence"/>
</dbReference>
<dbReference type="InParanoid" id="A0A2J7QS36"/>
<evidence type="ECO:0000313" key="2">
    <source>
        <dbReference type="EMBL" id="PNF31387.1"/>
    </source>
</evidence>
<feature type="signal peptide" evidence="1">
    <location>
        <begin position="1"/>
        <end position="18"/>
    </location>
</feature>
<comment type="caution">
    <text evidence="2">The sequence shown here is derived from an EMBL/GenBank/DDBJ whole genome shotgun (WGS) entry which is preliminary data.</text>
</comment>
<protein>
    <submittedName>
        <fullName evidence="2">Uncharacterized protein</fullName>
    </submittedName>
</protein>
<keyword evidence="1" id="KW-0732">Signal</keyword>
<accession>A0A2J7QS36</accession>
<reference evidence="2 3" key="1">
    <citation type="submission" date="2017-12" db="EMBL/GenBank/DDBJ databases">
        <title>Hemimetabolous genomes reveal molecular basis of termite eusociality.</title>
        <authorList>
            <person name="Harrison M.C."/>
            <person name="Jongepier E."/>
            <person name="Robertson H.M."/>
            <person name="Arning N."/>
            <person name="Bitard-Feildel T."/>
            <person name="Chao H."/>
            <person name="Childers C.P."/>
            <person name="Dinh H."/>
            <person name="Doddapaneni H."/>
            <person name="Dugan S."/>
            <person name="Gowin J."/>
            <person name="Greiner C."/>
            <person name="Han Y."/>
            <person name="Hu H."/>
            <person name="Hughes D.S.T."/>
            <person name="Huylmans A.-K."/>
            <person name="Kemena C."/>
            <person name="Kremer L.P.M."/>
            <person name="Lee S.L."/>
            <person name="Lopez-Ezquerra A."/>
            <person name="Mallet L."/>
            <person name="Monroy-Kuhn J.M."/>
            <person name="Moser A."/>
            <person name="Murali S.C."/>
            <person name="Muzny D.M."/>
            <person name="Otani S."/>
            <person name="Piulachs M.-D."/>
            <person name="Poelchau M."/>
            <person name="Qu J."/>
            <person name="Schaub F."/>
            <person name="Wada-Katsumata A."/>
            <person name="Worley K.C."/>
            <person name="Xie Q."/>
            <person name="Ylla G."/>
            <person name="Poulsen M."/>
            <person name="Gibbs R.A."/>
            <person name="Schal C."/>
            <person name="Richards S."/>
            <person name="Belles X."/>
            <person name="Korb J."/>
            <person name="Bornberg-Bauer E."/>
        </authorList>
    </citation>
    <scope>NUCLEOTIDE SEQUENCE [LARGE SCALE GENOMIC DNA]</scope>
    <source>
        <tissue evidence="2">Whole body</tissue>
    </source>
</reference>
<gene>
    <name evidence="2" type="ORF">B7P43_G09111</name>
</gene>
<keyword evidence="3" id="KW-1185">Reference proteome</keyword>
<evidence type="ECO:0000256" key="1">
    <source>
        <dbReference type="SAM" id="SignalP"/>
    </source>
</evidence>
<feature type="chain" id="PRO_5014440910" evidence="1">
    <location>
        <begin position="19"/>
        <end position="66"/>
    </location>
</feature>
<evidence type="ECO:0000313" key="3">
    <source>
        <dbReference type="Proteomes" id="UP000235965"/>
    </source>
</evidence>
<name>A0A2J7QS36_9NEOP</name>
<dbReference type="AlphaFoldDB" id="A0A2J7QS36"/>
<proteinExistence type="predicted"/>
<dbReference type="EMBL" id="NEVH01011879">
    <property type="protein sequence ID" value="PNF31387.1"/>
    <property type="molecule type" value="Genomic_DNA"/>
</dbReference>